<dbReference type="PANTHER" id="PTHR47855:SF6">
    <property type="entry name" value="ROTUNDIFOLIA LIKE 8"/>
    <property type="match status" value="1"/>
</dbReference>
<keyword evidence="2" id="KW-0217">Developmental protein</keyword>
<evidence type="ECO:0000256" key="6">
    <source>
        <dbReference type="ARBA" id="ARBA00023136"/>
    </source>
</evidence>
<keyword evidence="5" id="KW-1133">Transmembrane helix</keyword>
<dbReference type="EMBL" id="JAQQAF010000009">
    <property type="protein sequence ID" value="KAJ8460467.1"/>
    <property type="molecule type" value="Genomic_DNA"/>
</dbReference>
<evidence type="ECO:0000313" key="10">
    <source>
        <dbReference type="Proteomes" id="UP001222027"/>
    </source>
</evidence>
<protein>
    <submittedName>
        <fullName evidence="9">Uncharacterized protein</fullName>
    </submittedName>
</protein>
<comment type="similarity">
    <text evidence="7">Belongs to the DVL/RTFL small polypeptides family.</text>
</comment>
<evidence type="ECO:0000256" key="2">
    <source>
        <dbReference type="ARBA" id="ARBA00022473"/>
    </source>
</evidence>
<evidence type="ECO:0000256" key="1">
    <source>
        <dbReference type="ARBA" id="ARBA00004162"/>
    </source>
</evidence>
<evidence type="ECO:0000256" key="5">
    <source>
        <dbReference type="ARBA" id="ARBA00022989"/>
    </source>
</evidence>
<accession>A0AAV8PZD4</accession>
<gene>
    <name evidence="9" type="ORF">OPV22_033393</name>
</gene>
<dbReference type="GO" id="GO:0005886">
    <property type="term" value="C:plasma membrane"/>
    <property type="evidence" value="ECO:0007669"/>
    <property type="project" value="UniProtKB-SubCell"/>
</dbReference>
<dbReference type="Proteomes" id="UP001222027">
    <property type="component" value="Unassembled WGS sequence"/>
</dbReference>
<keyword evidence="10" id="KW-1185">Reference proteome</keyword>
<evidence type="ECO:0000256" key="4">
    <source>
        <dbReference type="ARBA" id="ARBA00022692"/>
    </source>
</evidence>
<evidence type="ECO:0000256" key="3">
    <source>
        <dbReference type="ARBA" id="ARBA00022475"/>
    </source>
</evidence>
<sequence length="146" mass="15833">MGFVPLNTHQAEWKFGKGAHAGGRAGLPLSLSPSLKVNAVRPRGSADAGQRTSSSARSCHPSFGCRATTCFSSPIKGLQAPPRKLAKLQPHPPEELKGEVALAGMKMMRSHGKVPQRGGLSRALREQKARLYIIRRCVVMLLCWHD</sequence>
<dbReference type="InterPro" id="IPR012552">
    <property type="entry name" value="DVL"/>
</dbReference>
<feature type="region of interest" description="Disordered" evidence="8">
    <location>
        <begin position="40"/>
        <end position="61"/>
    </location>
</feature>
<keyword evidence="4" id="KW-0812">Transmembrane</keyword>
<evidence type="ECO:0000313" key="9">
    <source>
        <dbReference type="EMBL" id="KAJ8460467.1"/>
    </source>
</evidence>
<comment type="subcellular location">
    <subcellularLocation>
        <location evidence="1">Cell membrane</location>
        <topology evidence="1">Single-pass membrane protein</topology>
    </subcellularLocation>
</comment>
<dbReference type="AlphaFoldDB" id="A0AAV8PZD4"/>
<dbReference type="Pfam" id="PF08137">
    <property type="entry name" value="DVL"/>
    <property type="match status" value="1"/>
</dbReference>
<dbReference type="PANTHER" id="PTHR47855">
    <property type="entry name" value="OS01G0525701 PROTEIN"/>
    <property type="match status" value="1"/>
</dbReference>
<name>A0AAV8PZD4_ENSVE</name>
<proteinExistence type="inferred from homology"/>
<keyword evidence="3" id="KW-1003">Cell membrane</keyword>
<dbReference type="GO" id="GO:0008285">
    <property type="term" value="P:negative regulation of cell population proliferation"/>
    <property type="evidence" value="ECO:0007669"/>
    <property type="project" value="InterPro"/>
</dbReference>
<dbReference type="GO" id="GO:0048367">
    <property type="term" value="P:shoot system development"/>
    <property type="evidence" value="ECO:0007669"/>
    <property type="project" value="UniProtKB-ARBA"/>
</dbReference>
<organism evidence="9 10">
    <name type="scientific">Ensete ventricosum</name>
    <name type="common">Abyssinian banana</name>
    <name type="synonym">Musa ensete</name>
    <dbReference type="NCBI Taxonomy" id="4639"/>
    <lineage>
        <taxon>Eukaryota</taxon>
        <taxon>Viridiplantae</taxon>
        <taxon>Streptophyta</taxon>
        <taxon>Embryophyta</taxon>
        <taxon>Tracheophyta</taxon>
        <taxon>Spermatophyta</taxon>
        <taxon>Magnoliopsida</taxon>
        <taxon>Liliopsida</taxon>
        <taxon>Zingiberales</taxon>
        <taxon>Musaceae</taxon>
        <taxon>Ensete</taxon>
    </lineage>
</organism>
<evidence type="ECO:0000256" key="7">
    <source>
        <dbReference type="ARBA" id="ARBA00024340"/>
    </source>
</evidence>
<comment type="caution">
    <text evidence="9">The sequence shown here is derived from an EMBL/GenBank/DDBJ whole genome shotgun (WGS) entry which is preliminary data.</text>
</comment>
<reference evidence="9 10" key="1">
    <citation type="submission" date="2022-12" db="EMBL/GenBank/DDBJ databases">
        <title>Chromosome-scale assembly of the Ensete ventricosum genome.</title>
        <authorList>
            <person name="Dussert Y."/>
            <person name="Stocks J."/>
            <person name="Wendawek A."/>
            <person name="Woldeyes F."/>
            <person name="Nichols R.A."/>
            <person name="Borrell J.S."/>
        </authorList>
    </citation>
    <scope>NUCLEOTIDE SEQUENCE [LARGE SCALE GENOMIC DNA]</scope>
    <source>
        <strain evidence="10">cv. Maze</strain>
        <tissue evidence="9">Seeds</tissue>
    </source>
</reference>
<evidence type="ECO:0000256" key="8">
    <source>
        <dbReference type="SAM" id="MobiDB-lite"/>
    </source>
</evidence>
<keyword evidence="6" id="KW-0472">Membrane</keyword>
<dbReference type="InterPro" id="IPR052153">
    <property type="entry name" value="DVL/RTFL_small_peptides"/>
</dbReference>